<dbReference type="EMBL" id="VZSQ01000148">
    <property type="protein sequence ID" value="NWZ55685.1"/>
    <property type="molecule type" value="Genomic_DNA"/>
</dbReference>
<dbReference type="Proteomes" id="UP000585422">
    <property type="component" value="Unassembled WGS sequence"/>
</dbReference>
<name>A0A7K7NKC6_HALAL</name>
<evidence type="ECO:0000313" key="3">
    <source>
        <dbReference type="Proteomes" id="UP000585422"/>
    </source>
</evidence>
<sequence length="2457" mass="280010">PVQDGGRLGCGWSLGRGWRPSLRRMEGAKRDLRVLLASLSGEAQGSLRDAARVRLSRGQDALGSLLVPGGIYLESLVPSGGGRARGSVLPGAWADFMWENTEDDDLQAGKTKILALSKSHELFVYEFTTEDGKYNPISLHSCKEDTLKKLLEVKNISLSAVLSLRILSFENNKCILLLNNFIVVHLTFPGRDSPIETCDCFTLDLPPQVLERITDTHFCRGILFLLDSSGRIYIFDSFDGAKLANINIALCQGDVQDKDRSPTITSPLTAVKVSHDLSVAVIISSSNYAVSVDLNMYFRQFPGHLLCKRDAENLPVKPPEGLDEDDLASSDYSMELLSLPFRTDRSWKAHLSSLCDRVRRRRPGSPDLVNDLNLPWYQFFTHLENHDPEIYENSEKMVAFIPRAVTWAPSKPLQSGGTNLSDAGQQWKQIPIEAPQEVVKLECKLVTGVKALFVVLTNHKGLTLALWDFESQDVTYYHFDKNSVYVDCSEDMPLCLLLTERGLSLVLFGLTQEEFLNRLMIYGSAGVVDSVCHLNGWERCSIPIHALEAGLENRQLDTVDLFLKSKESLFNLSASCSGPEQSTDSASQSYLKNLEELRPALNLLCSAIKENDMEPHSKHFSEQLLNLTLTFLSKQLEEIFVHTEEPDEYLQKGADILTDYIIKLRKFLRKYPRPQINMVHTGSDLDEDLPALEESHMWEKLTPEEVIAEAILSNKMPEAQTFFRMHQHPAQSLQEFIQTGLNLVYDRLLKDNTREASELLRNMGFDVKEELHKICFYTVDKHVRDLLVKVLQEENYFSEKEKKMIDFVQQVESFYSESFQENKEIQSLSSFKNWRKEQDFSRHTAVLDSLLNCDRHQVHNRRVRVMFNWAQWWDELIQEMILLPRKPRQGKYSELKTCNPEVLWMHLTAQHDWLNICSWIEESGPNQTLCGQANWPSLTPDIIDQNMLCSSYMRNDILNKLARNGIFVCSELEDFELLLQRLSYLGGVLQNPHPVPKYNAASGLDFHARFVLHCLEHNLQYLLYTYLDYYSLTPSNCSILDNKELHEAHPWFEFLVQCRGVASNPRDPKMIFQASLANAQILIPSNQASVSSMLLEGRTLLALATTMYAPGGIDQVLQNEDMEKPLKKVDPQLLKMALTPYPKLKAALFPPCTSHGILPPDISLYHLVQSLVPFDPTKLFGWQSTNTLAVSDASSDFPHFSSPELVNKYAIMERLDFLYYLHHGRPSFAFGTFLVQQLVKSKSPKQLIQQAGNEAYILALSFFSVPSVGAACVCFLELLGLDSLKLRVDIKVANIIFSYRTRNEDSQHNQIRESLVEKLTKLADGEKAAVEEVLISLEEAFWDAVEHQGIKKTSSDSRRQWSLVMQFCKLHNIRLSTSYLKECAKSNDWLQFIIQTQLYSYQPDEVISILQDFTPILQDHLMLALEKLPFLCPDAESPEKSAASVFKSKYADSLFQILFQCQGNSNPSCYLLTEGLREHAPILSVLAACFQDANIIHCLCVWIITTVDDTTRAEATSHIQSSAENHEWDLHDLSVIWKVFLRKQKSKTLLNGFQLFLKDSPLLYILEMYELCMNCKKYNEAKTKLDKFQESLTKLKTEDEAAASELPVQWLESQALFLLELMMQQCRTEYELGKLLQLFAAADNLLNGPYMKKLCALSETLKDSFISINHSILTSHNMETFQSECRSILEQLQEKGMFSLAREVAALAELPVDTVVMQEVLRDLRHLRDIGQWHQNQTRIEFWKKCNENFMKNSISSKAASDFFFDQANTVFESLAHEKINSIMERHLLLTLAGHWLAKDDSVPLHKIEEIEKQIWICRIAQQTLSTDEGSGKLRFSSRVVANRDLTFDNLAKEFSFSKLPALNTSKYLKLEGLLFRDSQRTLTNEEEESLKFLIGCLLDEGSVHEASRVCQYFHFYNRDVSLVLHCRALASGETELDKLHTDIQTLLITREKTSESSASQQSRVPSASSLEDWTHIVAPPLDDQVVISLKALIDECVHGRNYCRQVLCLYELSKELNCSYSEMSAHNPEKVLRAILSSHQPDRCRKAQAFITTQGLQPETVAELVAEEIMQELQASSEGKGRQKQVLNPAAESQAFLQLAKLCQDHTLVGMKLLDKISSVPRGELSCIIELLILAHNCFSLTCHMEGITRVLQAARLLTDEHLAPNEEYGLVVRLLTGIGRYNEMTYIFELLHEKHYFEVLMRKKLDPSGTLKTALLDYIKRCRPGDSEKHNMIALCFSMCREIGENHEAAACIQLKLIESQPWEESLQDVANLKKLLMKALTLFIDAAESYSKDSCVRQSLRCSRLTKLITLQLHFLNTAQSTMLINLNRQNLMDTIMSLPRFYQAAIVAEAYEFVPDWAEVLYQQVITKGDFTYLEEFKQQKPLKPSIFEEIAKKVKQHPPTDAALKNLKKLLAYCEDIYTYYRLAYDNKFYDVVNTLLKDAQTGCCLNDMLSN</sequence>
<accession>A0A7K7NKC6</accession>
<dbReference type="GO" id="GO:0045202">
    <property type="term" value="C:synapse"/>
    <property type="evidence" value="ECO:0007669"/>
    <property type="project" value="TreeGrafter"/>
</dbReference>
<dbReference type="GO" id="GO:0048489">
    <property type="term" value="P:synaptic vesicle transport"/>
    <property type="evidence" value="ECO:0007669"/>
    <property type="project" value="TreeGrafter"/>
</dbReference>
<dbReference type="InterPro" id="IPR028103">
    <property type="entry name" value="Spatacsin"/>
</dbReference>
<keyword evidence="3" id="KW-1185">Reference proteome</keyword>
<dbReference type="GO" id="GO:0007268">
    <property type="term" value="P:chemical synaptic transmission"/>
    <property type="evidence" value="ECO:0007669"/>
    <property type="project" value="TreeGrafter"/>
</dbReference>
<gene>
    <name evidence="2" type="primary">Spg11</name>
    <name evidence="2" type="ORF">HALALB_R10015</name>
</gene>
<proteinExistence type="predicted"/>
<dbReference type="InterPro" id="IPR028107">
    <property type="entry name" value="Spatacsin_C_dom"/>
</dbReference>
<evidence type="ECO:0000313" key="2">
    <source>
        <dbReference type="EMBL" id="NWZ55685.1"/>
    </source>
</evidence>
<organism evidence="2 3">
    <name type="scientific">Haliaeetus albicilla</name>
    <name type="common">White-tailed sea-eagle</name>
    <name type="synonym">Falco albicilla</name>
    <dbReference type="NCBI Taxonomy" id="8969"/>
    <lineage>
        <taxon>Eukaryota</taxon>
        <taxon>Metazoa</taxon>
        <taxon>Chordata</taxon>
        <taxon>Craniata</taxon>
        <taxon>Vertebrata</taxon>
        <taxon>Euteleostomi</taxon>
        <taxon>Archelosauria</taxon>
        <taxon>Archosauria</taxon>
        <taxon>Dinosauria</taxon>
        <taxon>Saurischia</taxon>
        <taxon>Theropoda</taxon>
        <taxon>Coelurosauria</taxon>
        <taxon>Aves</taxon>
        <taxon>Neognathae</taxon>
        <taxon>Neoaves</taxon>
        <taxon>Telluraves</taxon>
        <taxon>Accipitrimorphae</taxon>
        <taxon>Accipitriformes</taxon>
        <taxon>Accipitridae</taxon>
        <taxon>Accipitrinae</taxon>
        <taxon>Haliaeetus</taxon>
    </lineage>
</organism>
<dbReference type="Pfam" id="PF14649">
    <property type="entry name" value="Spatacsin_C"/>
    <property type="match status" value="1"/>
</dbReference>
<dbReference type="OrthoDB" id="2018754at2759"/>
<reference evidence="2 3" key="1">
    <citation type="submission" date="2019-09" db="EMBL/GenBank/DDBJ databases">
        <title>Bird 10,000 Genomes (B10K) Project - Family phase.</title>
        <authorList>
            <person name="Zhang G."/>
        </authorList>
    </citation>
    <scope>NUCLEOTIDE SEQUENCE [LARGE SCALE GENOMIC DNA]</scope>
    <source>
        <strain evidence="2">OUT-0040</strain>
        <tissue evidence="2">Blood</tissue>
    </source>
</reference>
<dbReference type="GO" id="GO:0007409">
    <property type="term" value="P:axonogenesis"/>
    <property type="evidence" value="ECO:0007669"/>
    <property type="project" value="TreeGrafter"/>
</dbReference>
<dbReference type="PANTHER" id="PTHR13650">
    <property type="entry name" value="SPATACSIN"/>
    <property type="match status" value="1"/>
</dbReference>
<dbReference type="GO" id="GO:0008088">
    <property type="term" value="P:axo-dendritic transport"/>
    <property type="evidence" value="ECO:0007669"/>
    <property type="project" value="TreeGrafter"/>
</dbReference>
<protein>
    <submittedName>
        <fullName evidence="2">SPTCS protein</fullName>
    </submittedName>
</protein>
<evidence type="ECO:0000259" key="1">
    <source>
        <dbReference type="Pfam" id="PF14649"/>
    </source>
</evidence>
<dbReference type="GO" id="GO:0030425">
    <property type="term" value="C:dendrite"/>
    <property type="evidence" value="ECO:0007669"/>
    <property type="project" value="TreeGrafter"/>
</dbReference>
<feature type="domain" description="Spatacsin C-terminal" evidence="1">
    <location>
        <begin position="2109"/>
        <end position="2401"/>
    </location>
</feature>
<feature type="non-terminal residue" evidence="2">
    <location>
        <position position="1"/>
    </location>
</feature>
<feature type="non-terminal residue" evidence="2">
    <location>
        <position position="2457"/>
    </location>
</feature>
<dbReference type="GO" id="GO:0030424">
    <property type="term" value="C:axon"/>
    <property type="evidence" value="ECO:0007669"/>
    <property type="project" value="TreeGrafter"/>
</dbReference>
<comment type="caution">
    <text evidence="2">The sequence shown here is derived from an EMBL/GenBank/DDBJ whole genome shotgun (WGS) entry which is preliminary data.</text>
</comment>
<dbReference type="GO" id="GO:0005737">
    <property type="term" value="C:cytoplasm"/>
    <property type="evidence" value="ECO:0007669"/>
    <property type="project" value="TreeGrafter"/>
</dbReference>
<dbReference type="PANTHER" id="PTHR13650:SF0">
    <property type="entry name" value="SPATACSIN"/>
    <property type="match status" value="1"/>
</dbReference>